<dbReference type="AlphaFoldDB" id="A0A316X1H4"/>
<proteinExistence type="predicted"/>
<keyword evidence="1" id="KW-0812">Transmembrane</keyword>
<feature type="transmembrane region" description="Helical" evidence="1">
    <location>
        <begin position="125"/>
        <end position="143"/>
    </location>
</feature>
<organism evidence="2 3">
    <name type="scientific">Chryseobacterium oncorhynchi</name>
    <dbReference type="NCBI Taxonomy" id="741074"/>
    <lineage>
        <taxon>Bacteria</taxon>
        <taxon>Pseudomonadati</taxon>
        <taxon>Bacteroidota</taxon>
        <taxon>Flavobacteriia</taxon>
        <taxon>Flavobacteriales</taxon>
        <taxon>Weeksellaceae</taxon>
        <taxon>Chryseobacterium group</taxon>
        <taxon>Chryseobacterium</taxon>
    </lineage>
</organism>
<keyword evidence="1" id="KW-0472">Membrane</keyword>
<sequence length="158" mass="18548">MKIKEFNTQKNMTSLHYTFEREIKGRKTLKNVTDAVQNSFMEREVDHINIDGNIITGKDSLVKLDFSNRSPLVISPGKEYFIYNEATRILTYKIESFYPVLFNLIYAVILFLILHFLVGHLIIETVIPILFFILITFVSYFQYQSVIDKVSRTLNERP</sequence>
<protein>
    <submittedName>
        <fullName evidence="2">Uncharacterized protein</fullName>
    </submittedName>
</protein>
<comment type="caution">
    <text evidence="2">The sequence shown here is derived from an EMBL/GenBank/DDBJ whole genome shotgun (WGS) entry which is preliminary data.</text>
</comment>
<keyword evidence="1" id="KW-1133">Transmembrane helix</keyword>
<dbReference type="Proteomes" id="UP000236182">
    <property type="component" value="Unassembled WGS sequence"/>
</dbReference>
<evidence type="ECO:0000256" key="1">
    <source>
        <dbReference type="SAM" id="Phobius"/>
    </source>
</evidence>
<keyword evidence="3" id="KW-1185">Reference proteome</keyword>
<gene>
    <name evidence="2" type="ORF">C1638_002520</name>
</gene>
<dbReference type="EMBL" id="PPEI02000001">
    <property type="protein sequence ID" value="PWN67484.1"/>
    <property type="molecule type" value="Genomic_DNA"/>
</dbReference>
<evidence type="ECO:0000313" key="3">
    <source>
        <dbReference type="Proteomes" id="UP000236182"/>
    </source>
</evidence>
<name>A0A316X1H4_9FLAO</name>
<evidence type="ECO:0000313" key="2">
    <source>
        <dbReference type="EMBL" id="PWN67484.1"/>
    </source>
</evidence>
<reference evidence="2" key="1">
    <citation type="submission" date="2018-04" db="EMBL/GenBank/DDBJ databases">
        <title>Draft Genome Sequences of Chryseobacterium lactis NCTC11390T isolated from milk, Chryseobacterium oncorhynchi 701B-08T from rainbow trout, and Chryseobacterium viscerum 687B-08T from diseased fish.</title>
        <authorList>
            <person name="Jeong J.-J."/>
            <person name="Lee Y.J."/>
            <person name="Pathiraja D."/>
            <person name="Park B."/>
            <person name="Choi I.-G."/>
            <person name="Kim K.D."/>
        </authorList>
    </citation>
    <scope>NUCLEOTIDE SEQUENCE [LARGE SCALE GENOMIC DNA]</scope>
    <source>
        <strain evidence="2">701B-08</strain>
    </source>
</reference>
<accession>A0A316X1H4</accession>
<feature type="transmembrane region" description="Helical" evidence="1">
    <location>
        <begin position="97"/>
        <end position="119"/>
    </location>
</feature>